<evidence type="ECO:0000256" key="7">
    <source>
        <dbReference type="ARBA" id="ARBA00049877"/>
    </source>
</evidence>
<reference evidence="10" key="2">
    <citation type="submission" date="2018-05" db="EMBL/GenBank/DDBJ databases">
        <title>OmerRS3 (Oryza meridionalis Reference Sequence Version 3).</title>
        <authorList>
            <person name="Zhang J."/>
            <person name="Kudrna D."/>
            <person name="Lee S."/>
            <person name="Talag J."/>
            <person name="Welchert J."/>
            <person name="Wing R.A."/>
        </authorList>
    </citation>
    <scope>NUCLEOTIDE SEQUENCE [LARGE SCALE GENOMIC DNA]</scope>
    <source>
        <strain evidence="10">cv. OR44</strain>
    </source>
</reference>
<dbReference type="FunFam" id="1.10.405.10:FF:000008">
    <property type="entry name" value="Rab proteins geranylgeranyltransferase component"/>
    <property type="match status" value="1"/>
</dbReference>
<evidence type="ECO:0000256" key="3">
    <source>
        <dbReference type="ARBA" id="ARBA00009405"/>
    </source>
</evidence>
<dbReference type="Gene3D" id="1.10.405.10">
    <property type="entry name" value="Guanine Nucleotide Dissociation Inhibitor, domain 1"/>
    <property type="match status" value="1"/>
</dbReference>
<dbReference type="PANTHER" id="PTHR42738">
    <property type="entry name" value="HYDROXYMETHYLGLUTARYL-COA LYASE"/>
    <property type="match status" value="1"/>
</dbReference>
<feature type="domain" description="Pyruvate carboxyltransferase" evidence="9">
    <location>
        <begin position="683"/>
        <end position="950"/>
    </location>
</feature>
<dbReference type="NCBIfam" id="NF004283">
    <property type="entry name" value="PRK05692.1"/>
    <property type="match status" value="1"/>
</dbReference>
<dbReference type="PRINTS" id="PR00891">
    <property type="entry name" value="RABGDIREP"/>
</dbReference>
<reference evidence="10" key="1">
    <citation type="submission" date="2015-04" db="UniProtKB">
        <authorList>
            <consortium name="EnsemblPlants"/>
        </authorList>
    </citation>
    <scope>IDENTIFICATION</scope>
</reference>
<proteinExistence type="inferred from homology"/>
<dbReference type="PROSITE" id="PS50991">
    <property type="entry name" value="PYR_CT"/>
    <property type="match status" value="1"/>
</dbReference>
<dbReference type="GO" id="GO:0005092">
    <property type="term" value="F:GDP-dissociation inhibitor activity"/>
    <property type="evidence" value="ECO:0007669"/>
    <property type="project" value="InterPro"/>
</dbReference>
<dbReference type="FunFam" id="3.50.50.60:FF:000643">
    <property type="entry name" value="Rab escort protein 1"/>
    <property type="match status" value="1"/>
</dbReference>
<dbReference type="UniPathway" id="UPA00896">
    <property type="reaction ID" value="UER00863"/>
</dbReference>
<evidence type="ECO:0000256" key="4">
    <source>
        <dbReference type="ARBA" id="ARBA00012910"/>
    </source>
</evidence>
<evidence type="ECO:0000256" key="1">
    <source>
        <dbReference type="ARBA" id="ARBA00005143"/>
    </source>
</evidence>
<dbReference type="GO" id="GO:0046872">
    <property type="term" value="F:metal ion binding"/>
    <property type="evidence" value="ECO:0007669"/>
    <property type="project" value="UniProtKB-KW"/>
</dbReference>
<dbReference type="InterPro" id="IPR036188">
    <property type="entry name" value="FAD/NAD-bd_sf"/>
</dbReference>
<keyword evidence="5" id="KW-0479">Metal-binding</keyword>
<dbReference type="GO" id="GO:0046951">
    <property type="term" value="P:ketone body biosynthetic process"/>
    <property type="evidence" value="ECO:0007669"/>
    <property type="project" value="TreeGrafter"/>
</dbReference>
<dbReference type="PANTHER" id="PTHR42738:SF7">
    <property type="entry name" value="HYDROXYMETHYLGLUTARYL-COA LYASE"/>
    <property type="match status" value="1"/>
</dbReference>
<keyword evidence="6" id="KW-0456">Lyase</keyword>
<dbReference type="SUPFAM" id="SSF54373">
    <property type="entry name" value="FAD-linked reductases, C-terminal domain"/>
    <property type="match status" value="1"/>
</dbReference>
<organism evidence="10">
    <name type="scientific">Oryza meridionalis</name>
    <dbReference type="NCBI Taxonomy" id="40149"/>
    <lineage>
        <taxon>Eukaryota</taxon>
        <taxon>Viridiplantae</taxon>
        <taxon>Streptophyta</taxon>
        <taxon>Embryophyta</taxon>
        <taxon>Tracheophyta</taxon>
        <taxon>Spermatophyta</taxon>
        <taxon>Magnoliopsida</taxon>
        <taxon>Liliopsida</taxon>
        <taxon>Poales</taxon>
        <taxon>Poaceae</taxon>
        <taxon>BOP clade</taxon>
        <taxon>Oryzoideae</taxon>
        <taxon>Oryzeae</taxon>
        <taxon>Oryzinae</taxon>
        <taxon>Oryza</taxon>
    </lineage>
</organism>
<dbReference type="PROSITE" id="PS01062">
    <property type="entry name" value="HMG_COA_LYASE"/>
    <property type="match status" value="1"/>
</dbReference>
<dbReference type="Gene3D" id="3.20.20.70">
    <property type="entry name" value="Aldolase class I"/>
    <property type="match status" value="1"/>
</dbReference>
<dbReference type="Gene3D" id="3.50.50.60">
    <property type="entry name" value="FAD/NAD(P)-binding domain"/>
    <property type="match status" value="1"/>
</dbReference>
<accession>A0A0E0C0H8</accession>
<dbReference type="Proteomes" id="UP000008021">
    <property type="component" value="Chromosome 1"/>
</dbReference>
<evidence type="ECO:0000256" key="5">
    <source>
        <dbReference type="ARBA" id="ARBA00022723"/>
    </source>
</evidence>
<dbReference type="AlphaFoldDB" id="A0A0E0C0H8"/>
<comment type="similarity">
    <text evidence="2">Belongs to the Rab GDI family.</text>
</comment>
<protein>
    <recommendedName>
        <fullName evidence="4">hydroxymethylglutaryl-CoA lyase</fullName>
        <ecNumber evidence="4">4.1.3.4</ecNumber>
    </recommendedName>
</protein>
<feature type="compositionally biased region" description="Low complexity" evidence="8">
    <location>
        <begin position="600"/>
        <end position="611"/>
    </location>
</feature>
<evidence type="ECO:0000313" key="10">
    <source>
        <dbReference type="EnsemblPlants" id="OMERI01G10670.1"/>
    </source>
</evidence>
<dbReference type="SUPFAM" id="SSF51569">
    <property type="entry name" value="Aldolase"/>
    <property type="match status" value="1"/>
</dbReference>
<dbReference type="InterPro" id="IPR013785">
    <property type="entry name" value="Aldolase_TIM"/>
</dbReference>
<dbReference type="CDD" id="cd07938">
    <property type="entry name" value="DRE_TIM_HMGL"/>
    <property type="match status" value="1"/>
</dbReference>
<evidence type="ECO:0000259" key="9">
    <source>
        <dbReference type="PROSITE" id="PS50991"/>
    </source>
</evidence>
<feature type="region of interest" description="Disordered" evidence="8">
    <location>
        <begin position="600"/>
        <end position="619"/>
    </location>
</feature>
<dbReference type="InterPro" id="IPR000891">
    <property type="entry name" value="PYR_CT"/>
</dbReference>
<dbReference type="Gene3D" id="3.30.519.10">
    <property type="entry name" value="Guanine Nucleotide Dissociation Inhibitor, domain 2"/>
    <property type="match status" value="1"/>
</dbReference>
<evidence type="ECO:0000256" key="8">
    <source>
        <dbReference type="SAM" id="MobiDB-lite"/>
    </source>
</evidence>
<dbReference type="InterPro" id="IPR018203">
    <property type="entry name" value="GDP_dissociation_inhibitor"/>
</dbReference>
<feature type="region of interest" description="Disordered" evidence="8">
    <location>
        <begin position="565"/>
        <end position="588"/>
    </location>
</feature>
<dbReference type="EC" id="4.1.3.4" evidence="4"/>
<dbReference type="Pfam" id="PF00996">
    <property type="entry name" value="GDI"/>
    <property type="match status" value="1"/>
</dbReference>
<dbReference type="SUPFAM" id="SSF51905">
    <property type="entry name" value="FAD/NAD(P)-binding domain"/>
    <property type="match status" value="1"/>
</dbReference>
<dbReference type="InterPro" id="IPR000138">
    <property type="entry name" value="HMG_CoA_lyase_AS"/>
</dbReference>
<comment type="pathway">
    <text evidence="1">Metabolic intermediate metabolism; (S)-3-hydroxy-3-methylglutaryl-CoA degradation; acetoacetate from (S)-3-hydroxy-3-methylglutaryl-CoA: step 1/1.</text>
</comment>
<dbReference type="GO" id="GO:0007264">
    <property type="term" value="P:small GTPase-mediated signal transduction"/>
    <property type="evidence" value="ECO:0007669"/>
    <property type="project" value="InterPro"/>
</dbReference>
<evidence type="ECO:0000256" key="6">
    <source>
        <dbReference type="ARBA" id="ARBA00023239"/>
    </source>
</evidence>
<dbReference type="STRING" id="40149.A0A0E0C0H8"/>
<evidence type="ECO:0000256" key="2">
    <source>
        <dbReference type="ARBA" id="ARBA00005593"/>
    </source>
</evidence>
<name>A0A0E0C0H8_9ORYZ</name>
<dbReference type="InterPro" id="IPR043594">
    <property type="entry name" value="HMGL"/>
</dbReference>
<keyword evidence="11" id="KW-1185">Reference proteome</keyword>
<dbReference type="EnsemblPlants" id="OMERI01G10670.1">
    <property type="protein sequence ID" value="OMERI01G10670.1"/>
    <property type="gene ID" value="OMERI01G10670"/>
</dbReference>
<sequence>MADAPATGGGFPAQDYPTIDPTSFDVVLCGTGLPESVLAAACAAAGKTVLHVETSGAVPEPSRRFTADLVGPRLLYCADEAVDLLLRSGGSHHVEFKSVEGGTLLYWGGDLYPVPDSRQAIFKDTTLQLREKNLLFRFFKLVQAHIAASAAGAAAAGEGEASGRLSDEDLDLPFVEFLKRQNLSPKMRAVVLYAIAMADYDQDGVESCERLLTTREGVKTIALYSSSIGRFANAEGAFIYPMYGHGELPQAFCRCAAVKGALYLVKVLRMPATALLVDEEKKRYVGIRLASGQDILCQQLILDPSYEIPSLDMPCNAPVSNLPRKVARGICIISSSVKQDSSNVLVVFPPKSLEDEQITAVRVLQLSSNLAVCPPGMFMAYLSTPCTDAFTGKKCINKAIDVLFSTKVSNDLEDHLEKNSEENKESVKPTLLWSCVYVQEIIQGTSGTALSCPMPDENMDYRSILESTKKSSCLGIQLPNMLLMMTPILQSKSKLAKGFVFYMTELSLKIAVPSYSVPQSHDTYIVPSLLWSRLASPSSAASPRALSSSSSSSAAAARYLLQSSGMPAQERSPGPPSGGDARPGAGLGLAETECGAAGAPRPLPLPCSSSSDNPAEENPCTRQIYQRQLMQHRSKLILGEKRHFTYANGISLNQQNYRYFSSSSGQQSIGIGNKIIHDLPRSVKIVEVGPRDGLQNEKNIVPTHVKIELIQRLATSGLSVVEATSFVSPKWVPQLADAKDVMDVVRNIEGVSLPVLTPNLKGFEAAVAAGAKEVAVFASASEAFSKSNINCTIKESLARYKAVALAAKELKIPMRGYVSCVVGCPVEGYVPPSNVAHVAKELYDMGCYEVSLGDTIGVGTPGTVVPMLEAVMSVVQKEKLAVHFHDTYGQSLSNILISLQMGVSVVDSSVAGLGGCPYAKGASGNVATEDVVYMLNGLGISTNVDLGKVMAAGEFICNHLGRQSGSKAAIALGSKVATANASKL</sequence>
<dbReference type="FunFam" id="3.20.20.70:FF:000038">
    <property type="entry name" value="Hydroxymethylglutaryl-CoA lyase, mitochondrial"/>
    <property type="match status" value="1"/>
</dbReference>
<comment type="catalytic activity">
    <reaction evidence="7">
        <text>(3S)-3-hydroxy-3-methylglutaryl-CoA = acetoacetate + acetyl-CoA</text>
        <dbReference type="Rhea" id="RHEA:24404"/>
        <dbReference type="ChEBI" id="CHEBI:13705"/>
        <dbReference type="ChEBI" id="CHEBI:43074"/>
        <dbReference type="ChEBI" id="CHEBI:57288"/>
        <dbReference type="EC" id="4.1.3.4"/>
    </reaction>
</comment>
<evidence type="ECO:0000313" key="11">
    <source>
        <dbReference type="Proteomes" id="UP000008021"/>
    </source>
</evidence>
<comment type="similarity">
    <text evidence="3">Belongs to the HMG-CoA lyase family.</text>
</comment>
<dbReference type="Gramene" id="OMERI01G10670.1">
    <property type="protein sequence ID" value="OMERI01G10670.1"/>
    <property type="gene ID" value="OMERI01G10670"/>
</dbReference>
<dbReference type="GO" id="GO:0004419">
    <property type="term" value="F:hydroxymethylglutaryl-CoA lyase activity"/>
    <property type="evidence" value="ECO:0007669"/>
    <property type="project" value="UniProtKB-EC"/>
</dbReference>
<dbReference type="Pfam" id="PF00682">
    <property type="entry name" value="HMGL-like"/>
    <property type="match status" value="1"/>
</dbReference>
<dbReference type="GO" id="GO:0006552">
    <property type="term" value="P:L-leucine catabolic process"/>
    <property type="evidence" value="ECO:0007669"/>
    <property type="project" value="TreeGrafter"/>
</dbReference>